<organism evidence="3 4">
    <name type="scientific">Geodia barretti</name>
    <name type="common">Barrett's horny sponge</name>
    <dbReference type="NCBI Taxonomy" id="519541"/>
    <lineage>
        <taxon>Eukaryota</taxon>
        <taxon>Metazoa</taxon>
        <taxon>Porifera</taxon>
        <taxon>Demospongiae</taxon>
        <taxon>Heteroscleromorpha</taxon>
        <taxon>Tetractinellida</taxon>
        <taxon>Astrophorina</taxon>
        <taxon>Geodiidae</taxon>
        <taxon>Geodia</taxon>
    </lineage>
</organism>
<dbReference type="Gene3D" id="3.30.70.20">
    <property type="match status" value="1"/>
</dbReference>
<sequence length="74" mass="8438">MLVIHPDECIDCGVCEPECPGDDDSDKWLEINRKFAEIWPNITRKGDPPDDADDYKDEEGKFSKYFSDKPGEGD</sequence>
<evidence type="ECO:0000259" key="2">
    <source>
        <dbReference type="PROSITE" id="PS51379"/>
    </source>
</evidence>
<dbReference type="AlphaFoldDB" id="A0AA35THF2"/>
<dbReference type="Pfam" id="PF11953">
    <property type="entry name" value="DUF3470"/>
    <property type="match status" value="1"/>
</dbReference>
<feature type="region of interest" description="Disordered" evidence="1">
    <location>
        <begin position="41"/>
        <end position="74"/>
    </location>
</feature>
<evidence type="ECO:0000313" key="3">
    <source>
        <dbReference type="EMBL" id="CAI8047596.1"/>
    </source>
</evidence>
<dbReference type="PROSITE" id="PS51379">
    <property type="entry name" value="4FE4S_FER_2"/>
    <property type="match status" value="1"/>
</dbReference>
<proteinExistence type="predicted"/>
<dbReference type="PROSITE" id="PS00198">
    <property type="entry name" value="4FE4S_FER_1"/>
    <property type="match status" value="1"/>
</dbReference>
<feature type="compositionally biased region" description="Basic and acidic residues" evidence="1">
    <location>
        <begin position="58"/>
        <end position="74"/>
    </location>
</feature>
<protein>
    <submittedName>
        <fullName evidence="3">Ferredoxin-1</fullName>
    </submittedName>
</protein>
<evidence type="ECO:0000313" key="4">
    <source>
        <dbReference type="Proteomes" id="UP001174909"/>
    </source>
</evidence>
<dbReference type="InterPro" id="IPR022569">
    <property type="entry name" value="Fd_C"/>
</dbReference>
<gene>
    <name evidence="3" type="ORF">GBAR_LOCUS26312</name>
</gene>
<evidence type="ECO:0000256" key="1">
    <source>
        <dbReference type="SAM" id="MobiDB-lite"/>
    </source>
</evidence>
<dbReference type="InterPro" id="IPR017896">
    <property type="entry name" value="4Fe4S_Fe-S-bd"/>
</dbReference>
<name>A0AA35THF2_GEOBA</name>
<dbReference type="InterPro" id="IPR017900">
    <property type="entry name" value="4Fe4S_Fe_S_CS"/>
</dbReference>
<dbReference type="EMBL" id="CASHTH010003663">
    <property type="protein sequence ID" value="CAI8047596.1"/>
    <property type="molecule type" value="Genomic_DNA"/>
</dbReference>
<accession>A0AA35THF2</accession>
<keyword evidence="4" id="KW-1185">Reference proteome</keyword>
<comment type="caution">
    <text evidence="3">The sequence shown here is derived from an EMBL/GenBank/DDBJ whole genome shotgun (WGS) entry which is preliminary data.</text>
</comment>
<dbReference type="SUPFAM" id="SSF54862">
    <property type="entry name" value="4Fe-4S ferredoxins"/>
    <property type="match status" value="1"/>
</dbReference>
<dbReference type="Proteomes" id="UP001174909">
    <property type="component" value="Unassembled WGS sequence"/>
</dbReference>
<feature type="domain" description="4Fe-4S ferredoxin-type" evidence="2">
    <location>
        <begin position="1"/>
        <end position="20"/>
    </location>
</feature>
<reference evidence="3" key="1">
    <citation type="submission" date="2023-03" db="EMBL/GenBank/DDBJ databases">
        <authorList>
            <person name="Steffen K."/>
            <person name="Cardenas P."/>
        </authorList>
    </citation>
    <scope>NUCLEOTIDE SEQUENCE</scope>
</reference>
<dbReference type="Pfam" id="PF00037">
    <property type="entry name" value="Fer4"/>
    <property type="match status" value="1"/>
</dbReference>